<name>A0A6B2HA17_9BACT</name>
<dbReference type="CDD" id="cd00761">
    <property type="entry name" value="Glyco_tranf_GTA_type"/>
    <property type="match status" value="1"/>
</dbReference>
<gene>
    <name evidence="2" type="ORF">GWO68_09875</name>
</gene>
<dbReference type="AlphaFoldDB" id="A0A6B2HA17"/>
<dbReference type="Gene3D" id="3.90.550.10">
    <property type="entry name" value="Spore Coat Polysaccharide Biosynthesis Protein SpsA, Chain A"/>
    <property type="match status" value="1"/>
</dbReference>
<organism evidence="2 3">
    <name type="scientific">Pontibacter fetidus</name>
    <dbReference type="NCBI Taxonomy" id="2700082"/>
    <lineage>
        <taxon>Bacteria</taxon>
        <taxon>Pseudomonadati</taxon>
        <taxon>Bacteroidota</taxon>
        <taxon>Cytophagia</taxon>
        <taxon>Cytophagales</taxon>
        <taxon>Hymenobacteraceae</taxon>
        <taxon>Pontibacter</taxon>
    </lineage>
</organism>
<dbReference type="Pfam" id="PF00535">
    <property type="entry name" value="Glycos_transf_2"/>
    <property type="match status" value="1"/>
</dbReference>
<dbReference type="Proteomes" id="UP000478546">
    <property type="component" value="Unassembled WGS sequence"/>
</dbReference>
<protein>
    <submittedName>
        <fullName evidence="2">Glycosyltransferase family 2 protein</fullName>
    </submittedName>
</protein>
<dbReference type="InterPro" id="IPR029044">
    <property type="entry name" value="Nucleotide-diphossugar_trans"/>
</dbReference>
<dbReference type="InterPro" id="IPR001173">
    <property type="entry name" value="Glyco_trans_2-like"/>
</dbReference>
<evidence type="ECO:0000313" key="2">
    <source>
        <dbReference type="EMBL" id="NDK56224.1"/>
    </source>
</evidence>
<accession>A0A6B2HA17</accession>
<dbReference type="RefSeq" id="WP_162346285.1">
    <property type="nucleotide sequence ID" value="NZ_JAAEAA010000011.1"/>
</dbReference>
<evidence type="ECO:0000259" key="1">
    <source>
        <dbReference type="Pfam" id="PF00535"/>
    </source>
</evidence>
<reference evidence="2 3" key="1">
    <citation type="submission" date="2020-01" db="EMBL/GenBank/DDBJ databases">
        <authorList>
            <person name="Kim M.K."/>
        </authorList>
    </citation>
    <scope>NUCLEOTIDE SEQUENCE [LARGE SCALE GENOMIC DNA]</scope>
    <source>
        <strain evidence="2 3">BT213</strain>
    </source>
</reference>
<sequence length="327" mass="36620">MLIFIVAAQVYRFSAILVPMKCSVIVANYNNATVIRQALQSIEQQTYTNWEVVIVDDGSTDDSLQTIESYLATVPDRTKYNFIAFAENKGQPTAKHVGVTNSTGKVVGICDPDDALHPEAIAKIMQAHALNPAASIVFTNLYRCNHTLKNCVAGNEAGAIMNSNLIDDKVSAFATFKRSAYDKTTGFSPEFKLASDKDLYFKLEETGDIIYVAEPLYFYRVWPKGVSQGFDNYVRSRDYRLLAIEKAVARRKVSGIKVPEQKDLNKLLSEIHLLQAEGLIYSEQRLGTKFLKHLGLAILYNPLGSINRKIKAAFILSRIKRKLKKQL</sequence>
<evidence type="ECO:0000313" key="3">
    <source>
        <dbReference type="Proteomes" id="UP000478546"/>
    </source>
</evidence>
<keyword evidence="2" id="KW-0808">Transferase</keyword>
<dbReference type="EMBL" id="JAAEAA010000011">
    <property type="protein sequence ID" value="NDK56224.1"/>
    <property type="molecule type" value="Genomic_DNA"/>
</dbReference>
<keyword evidence="3" id="KW-1185">Reference proteome</keyword>
<dbReference type="GO" id="GO:0016758">
    <property type="term" value="F:hexosyltransferase activity"/>
    <property type="evidence" value="ECO:0007669"/>
    <property type="project" value="UniProtKB-ARBA"/>
</dbReference>
<feature type="domain" description="Glycosyltransferase 2-like" evidence="1">
    <location>
        <begin position="23"/>
        <end position="148"/>
    </location>
</feature>
<proteinExistence type="predicted"/>
<dbReference type="SUPFAM" id="SSF53448">
    <property type="entry name" value="Nucleotide-diphospho-sugar transferases"/>
    <property type="match status" value="1"/>
</dbReference>
<dbReference type="PANTHER" id="PTHR22916">
    <property type="entry name" value="GLYCOSYLTRANSFERASE"/>
    <property type="match status" value="1"/>
</dbReference>
<dbReference type="PANTHER" id="PTHR22916:SF3">
    <property type="entry name" value="UDP-GLCNAC:BETAGAL BETA-1,3-N-ACETYLGLUCOSAMINYLTRANSFERASE-LIKE PROTEIN 1"/>
    <property type="match status" value="1"/>
</dbReference>
<comment type="caution">
    <text evidence="2">The sequence shown here is derived from an EMBL/GenBank/DDBJ whole genome shotgun (WGS) entry which is preliminary data.</text>
</comment>